<dbReference type="EMBL" id="BLLF01000159">
    <property type="protein sequence ID" value="GFH08414.1"/>
    <property type="molecule type" value="Genomic_DNA"/>
</dbReference>
<comment type="caution">
    <text evidence="3">The sequence shown here is derived from an EMBL/GenBank/DDBJ whole genome shotgun (WGS) entry which is preliminary data.</text>
</comment>
<sequence>MANFMPLYRDGGLGVMRPIILRLGGGPVPGVCAGLQQGVRGMRVGGRRTFVVPPVPLGSSLQYEGVERCGQGGAAQQVAKVA</sequence>
<keyword evidence="4" id="KW-1185">Reference proteome</keyword>
<evidence type="ECO:0000259" key="2">
    <source>
        <dbReference type="Pfam" id="PF00254"/>
    </source>
</evidence>
<name>A0A699YNP6_HAELA</name>
<reference evidence="3 4" key="1">
    <citation type="submission" date="2020-02" db="EMBL/GenBank/DDBJ databases">
        <title>Draft genome sequence of Haematococcus lacustris strain NIES-144.</title>
        <authorList>
            <person name="Morimoto D."/>
            <person name="Nakagawa S."/>
            <person name="Yoshida T."/>
            <person name="Sawayama S."/>
        </authorList>
    </citation>
    <scope>NUCLEOTIDE SEQUENCE [LARGE SCALE GENOMIC DNA]</scope>
    <source>
        <strain evidence="3 4">NIES-144</strain>
    </source>
</reference>
<dbReference type="Pfam" id="PF00254">
    <property type="entry name" value="FKBP_C"/>
    <property type="match status" value="1"/>
</dbReference>
<evidence type="ECO:0000313" key="3">
    <source>
        <dbReference type="EMBL" id="GFH08414.1"/>
    </source>
</evidence>
<dbReference type="Proteomes" id="UP000485058">
    <property type="component" value="Unassembled WGS sequence"/>
</dbReference>
<protein>
    <recommendedName>
        <fullName evidence="1">Rotamase</fullName>
    </recommendedName>
</protein>
<evidence type="ECO:0000313" key="4">
    <source>
        <dbReference type="Proteomes" id="UP000485058"/>
    </source>
</evidence>
<gene>
    <name evidence="3" type="ORF">HaLaN_03367</name>
</gene>
<keyword evidence="3" id="KW-0413">Isomerase</keyword>
<evidence type="ECO:0000256" key="1">
    <source>
        <dbReference type="ARBA" id="ARBA00029569"/>
    </source>
</evidence>
<dbReference type="SUPFAM" id="SSF54534">
    <property type="entry name" value="FKBP-like"/>
    <property type="match status" value="1"/>
</dbReference>
<dbReference type="GO" id="GO:0003755">
    <property type="term" value="F:peptidyl-prolyl cis-trans isomerase activity"/>
    <property type="evidence" value="ECO:0007669"/>
    <property type="project" value="InterPro"/>
</dbReference>
<accession>A0A699YNP6</accession>
<dbReference type="Gene3D" id="3.10.50.40">
    <property type="match status" value="1"/>
</dbReference>
<dbReference type="AlphaFoldDB" id="A0A699YNP6"/>
<dbReference type="InterPro" id="IPR001179">
    <property type="entry name" value="PPIase_FKBP_dom"/>
</dbReference>
<organism evidence="3 4">
    <name type="scientific">Haematococcus lacustris</name>
    <name type="common">Green alga</name>
    <name type="synonym">Haematococcus pluvialis</name>
    <dbReference type="NCBI Taxonomy" id="44745"/>
    <lineage>
        <taxon>Eukaryota</taxon>
        <taxon>Viridiplantae</taxon>
        <taxon>Chlorophyta</taxon>
        <taxon>core chlorophytes</taxon>
        <taxon>Chlorophyceae</taxon>
        <taxon>CS clade</taxon>
        <taxon>Chlamydomonadales</taxon>
        <taxon>Haematococcaceae</taxon>
        <taxon>Haematococcus</taxon>
    </lineage>
</organism>
<dbReference type="InterPro" id="IPR046357">
    <property type="entry name" value="PPIase_dom_sf"/>
</dbReference>
<proteinExistence type="predicted"/>
<feature type="domain" description="PPIase FKBP-type" evidence="2">
    <location>
        <begin position="17"/>
        <end position="54"/>
    </location>
</feature>